<gene>
    <name evidence="2" type="ORF">E3E12_07415</name>
</gene>
<dbReference type="RefSeq" id="WP_141443738.1">
    <property type="nucleotide sequence ID" value="NZ_CP038231.1"/>
</dbReference>
<evidence type="ECO:0000313" key="3">
    <source>
        <dbReference type="Proteomes" id="UP000318709"/>
    </source>
</evidence>
<evidence type="ECO:0000313" key="2">
    <source>
        <dbReference type="EMBL" id="QDH14034.1"/>
    </source>
</evidence>
<reference evidence="2 3" key="1">
    <citation type="submission" date="2019-03" db="EMBL/GenBank/DDBJ databases">
        <title>The complete genome sequence of Swingsia_sp. F3b2 LMG30590(T).</title>
        <authorList>
            <person name="Chua K.-O."/>
            <person name="Chan K.-G."/>
            <person name="See-Too W.-S."/>
        </authorList>
    </citation>
    <scope>NUCLEOTIDE SEQUENCE [LARGE SCALE GENOMIC DNA]</scope>
    <source>
        <strain evidence="2 3">F3b2</strain>
    </source>
</reference>
<dbReference type="Proteomes" id="UP000318709">
    <property type="component" value="Chromosome"/>
</dbReference>
<feature type="region of interest" description="Disordered" evidence="1">
    <location>
        <begin position="1"/>
        <end position="36"/>
    </location>
</feature>
<organism evidence="2 3">
    <name type="scientific">Formicincola oecophyllae</name>
    <dbReference type="NCBI Taxonomy" id="2558361"/>
    <lineage>
        <taxon>Bacteria</taxon>
        <taxon>Pseudomonadati</taxon>
        <taxon>Pseudomonadota</taxon>
        <taxon>Alphaproteobacteria</taxon>
        <taxon>Acetobacterales</taxon>
        <taxon>Acetobacteraceae</taxon>
        <taxon>Formicincola</taxon>
    </lineage>
</organism>
<dbReference type="KEGG" id="swf:E3E12_07415"/>
<accession>A0A4Y6U9Z5</accession>
<dbReference type="AlphaFoldDB" id="A0A4Y6U9Z5"/>
<feature type="compositionally biased region" description="Basic residues" evidence="1">
    <location>
        <begin position="22"/>
        <end position="32"/>
    </location>
</feature>
<sequence length="113" mass="13104">MGRKKAACPERFSFCGQQGRGPHQRSKNKKKMNPGDYRALREKASNCLNVLEMFFNKNVSDLAYRYYDSFINLMNESDKSLYNQQKIEEMDGVRKKLIEAAQENLPDLPMTST</sequence>
<keyword evidence="3" id="KW-1185">Reference proteome</keyword>
<evidence type="ECO:0000256" key="1">
    <source>
        <dbReference type="SAM" id="MobiDB-lite"/>
    </source>
</evidence>
<name>A0A4Y6U9Z5_9PROT</name>
<protein>
    <submittedName>
        <fullName evidence="2">Uncharacterized protein</fullName>
    </submittedName>
</protein>
<dbReference type="EMBL" id="CP038231">
    <property type="protein sequence ID" value="QDH14034.1"/>
    <property type="molecule type" value="Genomic_DNA"/>
</dbReference>
<proteinExistence type="predicted"/>